<dbReference type="AlphaFoldDB" id="A0A7I7WKK7"/>
<proteinExistence type="predicted"/>
<dbReference type="EMBL" id="AP022608">
    <property type="protein sequence ID" value="BBZ17091.1"/>
    <property type="molecule type" value="Genomic_DNA"/>
</dbReference>
<evidence type="ECO:0000313" key="1">
    <source>
        <dbReference type="EMBL" id="BBZ17091.1"/>
    </source>
</evidence>
<protein>
    <submittedName>
        <fullName evidence="1">Uncharacterized protein</fullName>
    </submittedName>
</protein>
<dbReference type="KEGG" id="mgad:MGAD_14260"/>
<gene>
    <name evidence="1" type="ORF">MGAD_14260</name>
</gene>
<name>A0A7I7WKK7_MYCGU</name>
<organism evidence="1 2">
    <name type="scientific">Mycolicibacterium gadium</name>
    <name type="common">Mycobacterium gadium</name>
    <dbReference type="NCBI Taxonomy" id="1794"/>
    <lineage>
        <taxon>Bacteria</taxon>
        <taxon>Bacillati</taxon>
        <taxon>Actinomycetota</taxon>
        <taxon>Actinomycetes</taxon>
        <taxon>Mycobacteriales</taxon>
        <taxon>Mycobacteriaceae</taxon>
        <taxon>Mycolicibacterium</taxon>
    </lineage>
</organism>
<reference evidence="1 2" key="1">
    <citation type="journal article" date="2019" name="Emerg. Microbes Infect.">
        <title>Comprehensive subspecies identification of 175 nontuberculous mycobacteria species based on 7547 genomic profiles.</title>
        <authorList>
            <person name="Matsumoto Y."/>
            <person name="Kinjo T."/>
            <person name="Motooka D."/>
            <person name="Nabeya D."/>
            <person name="Jung N."/>
            <person name="Uechi K."/>
            <person name="Horii T."/>
            <person name="Iida T."/>
            <person name="Fujita J."/>
            <person name="Nakamura S."/>
        </authorList>
    </citation>
    <scope>NUCLEOTIDE SEQUENCE [LARGE SCALE GENOMIC DNA]</scope>
    <source>
        <strain evidence="1 2">JCM 12688</strain>
    </source>
</reference>
<accession>A0A7I7WKK7</accession>
<evidence type="ECO:0000313" key="2">
    <source>
        <dbReference type="Proteomes" id="UP000466187"/>
    </source>
</evidence>
<dbReference type="Proteomes" id="UP000466187">
    <property type="component" value="Chromosome"/>
</dbReference>
<sequence>MPTSCFDAGHVRCAGDTAMTTGNPLAFGDKIVAGSIECSSAPSGITCWDFQYGGEFSLSREAYHLG</sequence>